<organism evidence="2 3">
    <name type="scientific">Colocasia esculenta</name>
    <name type="common">Wild taro</name>
    <name type="synonym">Arum esculentum</name>
    <dbReference type="NCBI Taxonomy" id="4460"/>
    <lineage>
        <taxon>Eukaryota</taxon>
        <taxon>Viridiplantae</taxon>
        <taxon>Streptophyta</taxon>
        <taxon>Embryophyta</taxon>
        <taxon>Tracheophyta</taxon>
        <taxon>Spermatophyta</taxon>
        <taxon>Magnoliopsida</taxon>
        <taxon>Liliopsida</taxon>
        <taxon>Araceae</taxon>
        <taxon>Aroideae</taxon>
        <taxon>Colocasieae</taxon>
        <taxon>Colocasia</taxon>
    </lineage>
</organism>
<gene>
    <name evidence="2" type="ORF">Taro_012220</name>
</gene>
<accession>A0A843UF07</accession>
<sequence length="255" mass="27733">MATLGLRRPGEQVSTLTSGTCPPPGFLPNALRYILIVKHIENSRIEGQNRSLFCPDELGGGLWPLIQCQRHSRWMLSMILAARDIAVNVRSVQNTDPSSKDGKPPKRHSSGFLVDAGAKPVVGKPSPWFPLASSCNRTPEEALDRRIGASKVQSFHSSELGFSLLFLSCKKARRRVGEAISGLDIWERLLLTRNADVNLIQTIGDSSPMVGVACSRNSGLCNACRSERLASTSLDAGISVGVHGLTLTPHQRLWD</sequence>
<feature type="region of interest" description="Disordered" evidence="1">
    <location>
        <begin position="1"/>
        <end position="20"/>
    </location>
</feature>
<dbReference type="EMBL" id="NMUH01000475">
    <property type="protein sequence ID" value="MQL79783.1"/>
    <property type="molecule type" value="Genomic_DNA"/>
</dbReference>
<name>A0A843UF07_COLES</name>
<dbReference type="AlphaFoldDB" id="A0A843UF07"/>
<protein>
    <submittedName>
        <fullName evidence="2">Uncharacterized protein</fullName>
    </submittedName>
</protein>
<reference evidence="2" key="1">
    <citation type="submission" date="2017-07" db="EMBL/GenBank/DDBJ databases">
        <title>Taro Niue Genome Assembly and Annotation.</title>
        <authorList>
            <person name="Atibalentja N."/>
            <person name="Keating K."/>
            <person name="Fields C.J."/>
        </authorList>
    </citation>
    <scope>NUCLEOTIDE SEQUENCE</scope>
    <source>
        <strain evidence="2">Niue_2</strain>
        <tissue evidence="2">Leaf</tissue>
    </source>
</reference>
<dbReference type="Proteomes" id="UP000652761">
    <property type="component" value="Unassembled WGS sequence"/>
</dbReference>
<evidence type="ECO:0000313" key="3">
    <source>
        <dbReference type="Proteomes" id="UP000652761"/>
    </source>
</evidence>
<keyword evidence="3" id="KW-1185">Reference proteome</keyword>
<comment type="caution">
    <text evidence="2">The sequence shown here is derived from an EMBL/GenBank/DDBJ whole genome shotgun (WGS) entry which is preliminary data.</text>
</comment>
<proteinExistence type="predicted"/>
<evidence type="ECO:0000313" key="2">
    <source>
        <dbReference type="EMBL" id="MQL79783.1"/>
    </source>
</evidence>
<evidence type="ECO:0000256" key="1">
    <source>
        <dbReference type="SAM" id="MobiDB-lite"/>
    </source>
</evidence>